<organism evidence="2 3">
    <name type="scientific">Paenibacillus yonginensis</name>
    <dbReference type="NCBI Taxonomy" id="1462996"/>
    <lineage>
        <taxon>Bacteria</taxon>
        <taxon>Bacillati</taxon>
        <taxon>Bacillota</taxon>
        <taxon>Bacilli</taxon>
        <taxon>Bacillales</taxon>
        <taxon>Paenibacillaceae</taxon>
        <taxon>Paenibacillus</taxon>
    </lineage>
</organism>
<keyword evidence="1" id="KW-1133">Transmembrane helix</keyword>
<proteinExistence type="predicted"/>
<dbReference type="OrthoDB" id="2654322at2"/>
<feature type="transmembrane region" description="Helical" evidence="1">
    <location>
        <begin position="5"/>
        <end position="27"/>
    </location>
</feature>
<dbReference type="RefSeq" id="WP_068699401.1">
    <property type="nucleotide sequence ID" value="NZ_CP014167.1"/>
</dbReference>
<gene>
    <name evidence="2" type="ORF">AWM70_20090</name>
</gene>
<keyword evidence="1" id="KW-0472">Membrane</keyword>
<dbReference type="EMBL" id="CP014167">
    <property type="protein sequence ID" value="ANS76592.1"/>
    <property type="molecule type" value="Genomic_DNA"/>
</dbReference>
<evidence type="ECO:0000313" key="2">
    <source>
        <dbReference type="EMBL" id="ANS76592.1"/>
    </source>
</evidence>
<sequence length="207" mass="24109">MKKNFLIKCIVITALAVLFSNLIQFYLTNHNLDKTSATQELVNEEKSSIFTNYSSRIQSAYRFLLAIESQKYNRPNEAYLFSQGYLMGSSSDYYSYLEMLIKKMDSSEYHYELNNIIETNKNLQSMIYQLNKYLFTQKDARDFPERWEQVKVLLKTISSKLWTQSTNDLSLYNITSYPKEFIARSAYTSAMASLNQDITEVIGLVGN</sequence>
<evidence type="ECO:0000256" key="1">
    <source>
        <dbReference type="SAM" id="Phobius"/>
    </source>
</evidence>
<dbReference type="Proteomes" id="UP000092573">
    <property type="component" value="Chromosome"/>
</dbReference>
<accession>A0A1B1N5A5</accession>
<keyword evidence="3" id="KW-1185">Reference proteome</keyword>
<reference evidence="2 3" key="1">
    <citation type="submission" date="2016-01" db="EMBL/GenBank/DDBJ databases">
        <title>Complete Genome Sequence of Paenibacillus yonginensis DCY84, a novel Plant Growth-Promoting Bacteria with Elicitation of Induced Systemic Resistance.</title>
        <authorList>
            <person name="Kim Y.J."/>
            <person name="Yang D.C."/>
            <person name="Sukweenadhi J."/>
        </authorList>
    </citation>
    <scope>NUCLEOTIDE SEQUENCE [LARGE SCALE GENOMIC DNA]</scope>
    <source>
        <strain evidence="2 3">DCY84</strain>
    </source>
</reference>
<name>A0A1B1N5A5_9BACL</name>
<protein>
    <submittedName>
        <fullName evidence="2">Uncharacterized protein</fullName>
    </submittedName>
</protein>
<dbReference type="KEGG" id="pyg:AWM70_20090"/>
<keyword evidence="1" id="KW-0812">Transmembrane</keyword>
<dbReference type="AlphaFoldDB" id="A0A1B1N5A5"/>
<evidence type="ECO:0000313" key="3">
    <source>
        <dbReference type="Proteomes" id="UP000092573"/>
    </source>
</evidence>